<dbReference type="PANTHER" id="PTHR48475:SF2">
    <property type="entry name" value="RIBONUCLEASE H"/>
    <property type="match status" value="1"/>
</dbReference>
<feature type="region of interest" description="Disordered" evidence="1">
    <location>
        <begin position="160"/>
        <end position="196"/>
    </location>
</feature>
<dbReference type="InterPro" id="IPR043128">
    <property type="entry name" value="Rev_trsase/Diguanyl_cyclase"/>
</dbReference>
<feature type="region of interest" description="Disordered" evidence="1">
    <location>
        <begin position="233"/>
        <end position="256"/>
    </location>
</feature>
<organism evidence="4">
    <name type="scientific">Tanacetum cinerariifolium</name>
    <name type="common">Dalmatian daisy</name>
    <name type="synonym">Chrysanthemum cinerariifolium</name>
    <dbReference type="NCBI Taxonomy" id="118510"/>
    <lineage>
        <taxon>Eukaryota</taxon>
        <taxon>Viridiplantae</taxon>
        <taxon>Streptophyta</taxon>
        <taxon>Embryophyta</taxon>
        <taxon>Tracheophyta</taxon>
        <taxon>Spermatophyta</taxon>
        <taxon>Magnoliopsida</taxon>
        <taxon>eudicotyledons</taxon>
        <taxon>Gunneridae</taxon>
        <taxon>Pentapetalae</taxon>
        <taxon>asterids</taxon>
        <taxon>campanulids</taxon>
        <taxon>Asterales</taxon>
        <taxon>Asteraceae</taxon>
        <taxon>Asteroideae</taxon>
        <taxon>Anthemideae</taxon>
        <taxon>Anthemidinae</taxon>
        <taxon>Tanacetum</taxon>
    </lineage>
</organism>
<dbReference type="SUPFAM" id="SSF56672">
    <property type="entry name" value="DNA/RNA polymerases"/>
    <property type="match status" value="1"/>
</dbReference>
<feature type="domain" description="Reverse transcriptase" evidence="2">
    <location>
        <begin position="600"/>
        <end position="700"/>
    </location>
</feature>
<accession>A0A699HGC0</accession>
<evidence type="ECO:0000256" key="1">
    <source>
        <dbReference type="SAM" id="MobiDB-lite"/>
    </source>
</evidence>
<dbReference type="Pfam" id="PF00078">
    <property type="entry name" value="RVT_1"/>
    <property type="match status" value="1"/>
</dbReference>
<proteinExistence type="predicted"/>
<dbReference type="Gene3D" id="3.30.70.270">
    <property type="match status" value="1"/>
</dbReference>
<keyword evidence="4" id="KW-0548">Nucleotidyltransferase</keyword>
<dbReference type="Gene3D" id="3.30.420.10">
    <property type="entry name" value="Ribonuclease H-like superfamily/Ribonuclease H"/>
    <property type="match status" value="1"/>
</dbReference>
<protein>
    <submittedName>
        <fullName evidence="4">Reverse transcriptase domain-containing protein</fullName>
    </submittedName>
</protein>
<feature type="compositionally biased region" description="Basic residues" evidence="1">
    <location>
        <begin position="554"/>
        <end position="565"/>
    </location>
</feature>
<dbReference type="Pfam" id="PF03732">
    <property type="entry name" value="Retrotrans_gag"/>
    <property type="match status" value="1"/>
</dbReference>
<evidence type="ECO:0000259" key="3">
    <source>
        <dbReference type="Pfam" id="PF03732"/>
    </source>
</evidence>
<sequence length="1031" mass="118264">MISLINLTTPVLYQQVGAIRWTKHNYVKKISPKKISKSSDQAQIPANFVVRNTGGKWSKQAADGDSEYLPEDKLWEICEKHHNQILPIMTEKIHREMLQEKAKPDHCTKGHPSLTKHECVLQLRHKGDKPTRQKSPVSTIMFTRLGHRDGNVFTRLGERRKNVHSRLGPEVALRHRHASERRSASSNRSAEDPNHRKKDARSLICIYVTCSSECQREIEEEWYAADHANRSQPARTKEAYFSEEENDQGGHWKSQPKKHRVWFDKLPPESIDNYEMLRKAFLGNFSQQKKYIKDPVEIHHIKQKEGESTEAFMERFKSESMHANEAPKCMRIYGFMHGITNPDIIKKLNDNIPKYRDEMINVTTSFIRGGGGSQSVKKESSAVVETSQCGRMHPSEEADRGGSQATKEGGNPQQRKSYGDLHGPTLATNDKEKDHPKLLRGVRNLFLAPREKRWTRKPNCDLSGSRRASYPPHKIQAVPSTAHRMLKFPIEGGIVTIRSNTVIPAECRMVTGASSGPPPQEPTVTEGIKMAIHLEHDRRFKVQIGTSPEYSRRMPAHKVKKKRTRIGQEQRNPRGSYQTYGSRNHEGSTLPRLAFEPSHDACKGYHQIQMAKEDEEKTAFHTNQWVFCYTKMSFGLKNTGATYQQLVDKAFEKQIGQNLKVYVDDLVIKSHAEHEILRDVEETFRNLKRINMKLNRKNVRSVRKKVHSWAMWSACKESRHVQIKLKRPRMLIRGQILADFIAKRPDEEDLRIETPDEEVTLEPCTLFTDGSSCLEGIRSPNSLLADCKQMGVKNLLAKVDSRLMANQINGSYEAKEQSMIQYLEKSKALTDNFKMFSIEQVPQSQRTCTPAQGEIISDNEKQFRIPIQRLVRKAQHQATVEEVLHVLWAHRTMIKTRNGDTPFSLTYGTKAVIPIETEMPSLRCTKVNQAKNNEGILLNLDILEERSEKAALREAKSKAKMEKYYNARVRSTTFRPRDFVYHSNEASYAKDNGKLGPKWEGPYEVMKALRNGAYKLRNGSKDILPRTTSRI</sequence>
<feature type="domain" description="Retrotransposon gag" evidence="3">
    <location>
        <begin position="261"/>
        <end position="339"/>
    </location>
</feature>
<dbReference type="InterPro" id="IPR005162">
    <property type="entry name" value="Retrotrans_gag_dom"/>
</dbReference>
<dbReference type="PANTHER" id="PTHR48475">
    <property type="entry name" value="RIBONUCLEASE H"/>
    <property type="match status" value="1"/>
</dbReference>
<reference evidence="4" key="1">
    <citation type="journal article" date="2019" name="Sci. Rep.">
        <title>Draft genome of Tanacetum cinerariifolium, the natural source of mosquito coil.</title>
        <authorList>
            <person name="Yamashiro T."/>
            <person name="Shiraishi A."/>
            <person name="Satake H."/>
            <person name="Nakayama K."/>
        </authorList>
    </citation>
    <scope>NUCLEOTIDE SEQUENCE</scope>
</reference>
<dbReference type="EMBL" id="BKCJ010136544">
    <property type="protein sequence ID" value="GEX88378.1"/>
    <property type="molecule type" value="Genomic_DNA"/>
</dbReference>
<dbReference type="InterPro" id="IPR036397">
    <property type="entry name" value="RNaseH_sf"/>
</dbReference>
<dbReference type="InterPro" id="IPR043502">
    <property type="entry name" value="DNA/RNA_pol_sf"/>
</dbReference>
<dbReference type="GO" id="GO:0003964">
    <property type="term" value="F:RNA-directed DNA polymerase activity"/>
    <property type="evidence" value="ECO:0007669"/>
    <property type="project" value="UniProtKB-KW"/>
</dbReference>
<feature type="compositionally biased region" description="Polar residues" evidence="1">
    <location>
        <begin position="403"/>
        <end position="416"/>
    </location>
</feature>
<evidence type="ECO:0000259" key="2">
    <source>
        <dbReference type="Pfam" id="PF00078"/>
    </source>
</evidence>
<comment type="caution">
    <text evidence="4">The sequence shown here is derived from an EMBL/GenBank/DDBJ whole genome shotgun (WGS) entry which is preliminary data.</text>
</comment>
<feature type="compositionally biased region" description="Polar residues" evidence="1">
    <location>
        <begin position="573"/>
        <end position="582"/>
    </location>
</feature>
<dbReference type="InterPro" id="IPR000477">
    <property type="entry name" value="RT_dom"/>
</dbReference>
<feature type="region of interest" description="Disordered" evidence="1">
    <location>
        <begin position="552"/>
        <end position="586"/>
    </location>
</feature>
<keyword evidence="4" id="KW-0695">RNA-directed DNA polymerase</keyword>
<name>A0A699HGC0_TANCI</name>
<dbReference type="Gene3D" id="3.10.10.10">
    <property type="entry name" value="HIV Type 1 Reverse Transcriptase, subunit A, domain 1"/>
    <property type="match status" value="1"/>
</dbReference>
<dbReference type="AlphaFoldDB" id="A0A699HGC0"/>
<evidence type="ECO:0000313" key="4">
    <source>
        <dbReference type="EMBL" id="GEX88378.1"/>
    </source>
</evidence>
<gene>
    <name evidence="4" type="ORF">Tci_360353</name>
</gene>
<keyword evidence="4" id="KW-0808">Transferase</keyword>
<dbReference type="CDD" id="cd01647">
    <property type="entry name" value="RT_LTR"/>
    <property type="match status" value="1"/>
</dbReference>
<feature type="region of interest" description="Disordered" evidence="1">
    <location>
        <begin position="366"/>
        <end position="437"/>
    </location>
</feature>
<dbReference type="GO" id="GO:0003676">
    <property type="term" value="F:nucleic acid binding"/>
    <property type="evidence" value="ECO:0007669"/>
    <property type="project" value="InterPro"/>
</dbReference>